<gene>
    <name evidence="9" type="ORF">LCB40_09180</name>
</gene>
<reference evidence="9" key="1">
    <citation type="submission" date="2020-08" db="EMBL/GenBank/DDBJ databases">
        <title>Taxonomic study for Lactobacillus species isolated from hardwood bark.</title>
        <authorList>
            <person name="Tohno M."/>
            <person name="Tanizawa Y."/>
        </authorList>
    </citation>
    <scope>NUCLEOTIDE SEQUENCE</scope>
    <source>
        <strain evidence="9">B40</strain>
    </source>
</reference>
<keyword evidence="10" id="KW-1185">Reference proteome</keyword>
<evidence type="ECO:0000256" key="2">
    <source>
        <dbReference type="ARBA" id="ARBA00022490"/>
    </source>
</evidence>
<dbReference type="PROSITE" id="PS01153">
    <property type="entry name" value="NOL1_NOP2_SUN"/>
    <property type="match status" value="1"/>
</dbReference>
<dbReference type="Pfam" id="PF17125">
    <property type="entry name" value="Methyltr_RsmF_N"/>
    <property type="match status" value="1"/>
</dbReference>
<dbReference type="AlphaFoldDB" id="A0A916QIL4"/>
<dbReference type="Proteomes" id="UP000677218">
    <property type="component" value="Unassembled WGS sequence"/>
</dbReference>
<dbReference type="GO" id="GO:0001510">
    <property type="term" value="P:RNA methylation"/>
    <property type="evidence" value="ECO:0007669"/>
    <property type="project" value="InterPro"/>
</dbReference>
<name>A0A916QIL4_9LACO</name>
<evidence type="ECO:0000259" key="8">
    <source>
        <dbReference type="PROSITE" id="PS51686"/>
    </source>
</evidence>
<dbReference type="Gene3D" id="3.40.50.150">
    <property type="entry name" value="Vaccinia Virus protein VP39"/>
    <property type="match status" value="1"/>
</dbReference>
<feature type="binding site" evidence="7">
    <location>
        <position position="128"/>
    </location>
    <ligand>
        <name>S-adenosyl-L-methionine</name>
        <dbReference type="ChEBI" id="CHEBI:59789"/>
    </ligand>
</feature>
<feature type="active site" description="Nucleophile" evidence="7">
    <location>
        <position position="226"/>
    </location>
</feature>
<dbReference type="InterPro" id="IPR031341">
    <property type="entry name" value="Methyltr_RsmF_N"/>
</dbReference>
<dbReference type="Gene3D" id="2.30.130.60">
    <property type="match status" value="1"/>
</dbReference>
<evidence type="ECO:0000256" key="3">
    <source>
        <dbReference type="ARBA" id="ARBA00022603"/>
    </source>
</evidence>
<dbReference type="InterPro" id="IPR023267">
    <property type="entry name" value="RCMT"/>
</dbReference>
<keyword evidence="5 7" id="KW-0949">S-adenosyl-L-methionine</keyword>
<dbReference type="EMBL" id="BMAY01000005">
    <property type="protein sequence ID" value="GFZ27038.1"/>
    <property type="molecule type" value="Genomic_DNA"/>
</dbReference>
<dbReference type="Gene3D" id="3.30.70.1170">
    <property type="entry name" value="Sun protein, domain 3"/>
    <property type="match status" value="1"/>
</dbReference>
<feature type="binding site" evidence="7">
    <location>
        <begin position="104"/>
        <end position="110"/>
    </location>
    <ligand>
        <name>S-adenosyl-L-methionine</name>
        <dbReference type="ChEBI" id="CHEBI:59789"/>
    </ligand>
</feature>
<dbReference type="InterPro" id="IPR031340">
    <property type="entry name" value="RsmF_methylt_CI"/>
</dbReference>
<dbReference type="PROSITE" id="PS51686">
    <property type="entry name" value="SAM_MT_RSMB_NOP"/>
    <property type="match status" value="1"/>
</dbReference>
<dbReference type="CDD" id="cd02440">
    <property type="entry name" value="AdoMet_MTases"/>
    <property type="match status" value="1"/>
</dbReference>
<feature type="binding site" evidence="7">
    <location>
        <position position="155"/>
    </location>
    <ligand>
        <name>S-adenosyl-L-methionine</name>
        <dbReference type="ChEBI" id="CHEBI:59789"/>
    </ligand>
</feature>
<dbReference type="RefSeq" id="WP_212780732.1">
    <property type="nucleotide sequence ID" value="NZ_BMAY01000005.1"/>
</dbReference>
<dbReference type="PANTHER" id="PTHR22807:SF30">
    <property type="entry name" value="28S RRNA (CYTOSINE(4447)-C(5))-METHYLTRANSFERASE-RELATED"/>
    <property type="match status" value="1"/>
</dbReference>
<protein>
    <submittedName>
        <fullName evidence="9">23S rRNA methyltransferase</fullName>
    </submittedName>
</protein>
<sequence length="467" mass="51372">MLGLSAEFKTKFVDLLGPAEAENLFKAMEADSKKAFRVNSLKASQNVAYSTSQPVPYIPSAYYGNINGQDPEWVSGTVYSQDPAAMFPAFVTKVHPGEKVLDLCAAPGGKSTALGQALDGQGLLVANEINGGRAAILRENLERWGLANALILNEDSQRLAQHFPSFFDRILVDAPCSGEGMFRKDPDAIAYWSQAYVLKCAQRQKEILAEAVKMLTPGGILVYSTCTFSPEEDEEIVAWLVENYGFEILPADLPDTEKISLGRPEWGGGLADLAKTLRFWPQDGLGEGQFVAILKKPGEKAAVKAKKPKKREKGRLCQRPTPTERSLIKEIISQFNLPQNLQDWEKRVCVSNGHVFIPAYTGDLTGLKVISNGLELGLLKKKRFEPGHHLAEVLGTIAQTRVIDLDQPAYQKYLHGETVKVVSNLKGFVLVSSRGLIFSFGKLTGQQVLKNFYPKGLRQFVKGVTND</sequence>
<feature type="binding site" evidence="7">
    <location>
        <position position="173"/>
    </location>
    <ligand>
        <name>S-adenosyl-L-methionine</name>
        <dbReference type="ChEBI" id="CHEBI:59789"/>
    </ligand>
</feature>
<keyword evidence="4 7" id="KW-0808">Transferase</keyword>
<dbReference type="Pfam" id="PF01189">
    <property type="entry name" value="Methyltr_RsmB-F"/>
    <property type="match status" value="1"/>
</dbReference>
<evidence type="ECO:0000256" key="5">
    <source>
        <dbReference type="ARBA" id="ARBA00022691"/>
    </source>
</evidence>
<dbReference type="InterPro" id="IPR049560">
    <property type="entry name" value="MeTrfase_RsmB-F_NOP2_cat"/>
</dbReference>
<dbReference type="CDD" id="cd21147">
    <property type="entry name" value="RsmF_methylt_CTD1"/>
    <property type="match status" value="1"/>
</dbReference>
<dbReference type="InterPro" id="IPR001678">
    <property type="entry name" value="MeTrfase_RsmB-F_NOP2_dom"/>
</dbReference>
<accession>A0A916QIL4</accession>
<evidence type="ECO:0000313" key="9">
    <source>
        <dbReference type="EMBL" id="GFZ27038.1"/>
    </source>
</evidence>
<dbReference type="InterPro" id="IPR029063">
    <property type="entry name" value="SAM-dependent_MTases_sf"/>
</dbReference>
<keyword evidence="6 7" id="KW-0694">RNA-binding</keyword>
<evidence type="ECO:0000256" key="7">
    <source>
        <dbReference type="PROSITE-ProRule" id="PRU01023"/>
    </source>
</evidence>
<keyword evidence="3 7" id="KW-0489">Methyltransferase</keyword>
<dbReference type="GO" id="GO:0008173">
    <property type="term" value="F:RNA methyltransferase activity"/>
    <property type="evidence" value="ECO:0007669"/>
    <property type="project" value="InterPro"/>
</dbReference>
<evidence type="ECO:0000313" key="10">
    <source>
        <dbReference type="Proteomes" id="UP000677218"/>
    </source>
</evidence>
<evidence type="ECO:0000256" key="1">
    <source>
        <dbReference type="ARBA" id="ARBA00007494"/>
    </source>
</evidence>
<organism evidence="9 10">
    <name type="scientific">Lactobacillus corticis</name>
    <dbReference type="NCBI Taxonomy" id="2201249"/>
    <lineage>
        <taxon>Bacteria</taxon>
        <taxon>Bacillati</taxon>
        <taxon>Bacillota</taxon>
        <taxon>Bacilli</taxon>
        <taxon>Lactobacillales</taxon>
        <taxon>Lactobacillaceae</taxon>
        <taxon>Lactobacillus</taxon>
    </lineage>
</organism>
<dbReference type="SUPFAM" id="SSF53335">
    <property type="entry name" value="S-adenosyl-L-methionine-dependent methyltransferases"/>
    <property type="match status" value="1"/>
</dbReference>
<dbReference type="InterPro" id="IPR027391">
    <property type="entry name" value="Nol1_Nop2_Fmu_2"/>
</dbReference>
<comment type="similarity">
    <text evidence="1 7">Belongs to the class I-like SAM-binding methyltransferase superfamily. RsmB/NOP family.</text>
</comment>
<evidence type="ECO:0000256" key="6">
    <source>
        <dbReference type="ARBA" id="ARBA00022884"/>
    </source>
</evidence>
<dbReference type="PRINTS" id="PR02008">
    <property type="entry name" value="RCMTFAMILY"/>
</dbReference>
<comment type="caution">
    <text evidence="9">The sequence shown here is derived from an EMBL/GenBank/DDBJ whole genome shotgun (WGS) entry which is preliminary data.</text>
</comment>
<dbReference type="PANTHER" id="PTHR22807">
    <property type="entry name" value="NOP2 YEAST -RELATED NOL1/NOP2/FMU SUN DOMAIN-CONTAINING"/>
    <property type="match status" value="1"/>
</dbReference>
<dbReference type="GO" id="GO:0003723">
    <property type="term" value="F:RNA binding"/>
    <property type="evidence" value="ECO:0007669"/>
    <property type="project" value="UniProtKB-UniRule"/>
</dbReference>
<keyword evidence="2" id="KW-0963">Cytoplasm</keyword>
<dbReference type="Pfam" id="PF17126">
    <property type="entry name" value="RsmF_methylt_CI"/>
    <property type="match status" value="1"/>
</dbReference>
<dbReference type="InterPro" id="IPR018314">
    <property type="entry name" value="RsmB/NOL1/NOP2-like_CS"/>
</dbReference>
<proteinExistence type="inferred from homology"/>
<evidence type="ECO:0000256" key="4">
    <source>
        <dbReference type="ARBA" id="ARBA00022679"/>
    </source>
</evidence>
<dbReference type="Pfam" id="PF13636">
    <property type="entry name" value="Methyltranf_PUA"/>
    <property type="match status" value="1"/>
</dbReference>
<feature type="domain" description="SAM-dependent MTase RsmB/NOP-type" evidence="8">
    <location>
        <begin position="8"/>
        <end position="297"/>
    </location>
</feature>